<comment type="similarity">
    <text evidence="6">Belongs to the ABC transporter superfamily. Sulfate/tungstate importer (TC 3.A.1.6) family.</text>
</comment>
<dbReference type="GO" id="GO:0031460">
    <property type="term" value="P:glycine betaine transport"/>
    <property type="evidence" value="ECO:0007669"/>
    <property type="project" value="InterPro"/>
</dbReference>
<dbReference type="InterPro" id="IPR003439">
    <property type="entry name" value="ABC_transporter-like_ATP-bd"/>
</dbReference>
<dbReference type="PROSITE" id="PS00211">
    <property type="entry name" value="ABC_TRANSPORTER_1"/>
    <property type="match status" value="1"/>
</dbReference>
<gene>
    <name evidence="13" type="ORF">RJ53_05205</name>
</gene>
<dbReference type="PANTHER" id="PTHR43869:SF1">
    <property type="entry name" value="GLYCINE BETAINE_PROLINE BETAINE TRANSPORT SYSTEM ATP-BINDING PROTEIN PROV"/>
    <property type="match status" value="1"/>
</dbReference>
<dbReference type="SMART" id="SM00382">
    <property type="entry name" value="AAA"/>
    <property type="match status" value="1"/>
</dbReference>
<protein>
    <recommendedName>
        <fullName evidence="9">Molybdate/tungstate import ATP-binding protein WtpC</fullName>
        <ecNumber evidence="8">7.3.2.6</ecNumber>
    </recommendedName>
</protein>
<dbReference type="Gene3D" id="3.40.50.300">
    <property type="entry name" value="P-loop containing nucleotide triphosphate hydrolases"/>
    <property type="match status" value="1"/>
</dbReference>
<dbReference type="SUPFAM" id="SSF52540">
    <property type="entry name" value="P-loop containing nucleoside triphosphate hydrolases"/>
    <property type="match status" value="1"/>
</dbReference>
<dbReference type="AlphaFoldDB" id="A0A8J8B446"/>
<evidence type="ECO:0000313" key="13">
    <source>
        <dbReference type="EMBL" id="MBR1368935.1"/>
    </source>
</evidence>
<comment type="catalytic activity">
    <reaction evidence="10">
        <text>tungstate(in) + ATP + H2O = tungstate(out) + ADP + phosphate + H(+)</text>
        <dbReference type="Rhea" id="RHEA:35027"/>
        <dbReference type="ChEBI" id="CHEBI:15377"/>
        <dbReference type="ChEBI" id="CHEBI:15378"/>
        <dbReference type="ChEBI" id="CHEBI:30616"/>
        <dbReference type="ChEBI" id="CHEBI:43474"/>
        <dbReference type="ChEBI" id="CHEBI:46502"/>
        <dbReference type="ChEBI" id="CHEBI:456216"/>
        <dbReference type="EC" id="7.3.2.6"/>
    </reaction>
</comment>
<dbReference type="InterPro" id="IPR017871">
    <property type="entry name" value="ABC_transporter-like_CS"/>
</dbReference>
<dbReference type="GO" id="GO:0016887">
    <property type="term" value="F:ATP hydrolysis activity"/>
    <property type="evidence" value="ECO:0007669"/>
    <property type="project" value="InterPro"/>
</dbReference>
<dbReference type="InterPro" id="IPR005892">
    <property type="entry name" value="Gly-betaine_transp_ATP-bd"/>
</dbReference>
<dbReference type="InterPro" id="IPR051921">
    <property type="entry name" value="ABC_osmolyte_uptake_ATP-bind"/>
</dbReference>
<keyword evidence="3" id="KW-0500">Molybdenum</keyword>
<keyword evidence="5" id="KW-0067">ATP-binding</keyword>
<evidence type="ECO:0000256" key="9">
    <source>
        <dbReference type="ARBA" id="ARBA00041133"/>
    </source>
</evidence>
<accession>A0A8J8B446</accession>
<evidence type="ECO:0000313" key="14">
    <source>
        <dbReference type="Proteomes" id="UP000730161"/>
    </source>
</evidence>
<evidence type="ECO:0000256" key="6">
    <source>
        <dbReference type="ARBA" id="ARBA00038307"/>
    </source>
</evidence>
<evidence type="ECO:0000256" key="1">
    <source>
        <dbReference type="ARBA" id="ARBA00004236"/>
    </source>
</evidence>
<dbReference type="NCBIfam" id="TIGR01186">
    <property type="entry name" value="proV"/>
    <property type="match status" value="1"/>
</dbReference>
<comment type="caution">
    <text evidence="13">The sequence shown here is derived from an EMBL/GenBank/DDBJ whole genome shotgun (WGS) entry which is preliminary data.</text>
</comment>
<feature type="domain" description="ABC transporter" evidence="12">
    <location>
        <begin position="13"/>
        <end position="247"/>
    </location>
</feature>
<evidence type="ECO:0000256" key="5">
    <source>
        <dbReference type="ARBA" id="ARBA00022840"/>
    </source>
</evidence>
<dbReference type="PANTHER" id="PTHR43869">
    <property type="entry name" value="GLYCINE BETAINE/PROLINE BETAINE TRANSPORT SYSTEM ATP-BINDING PROTEIN PROV"/>
    <property type="match status" value="1"/>
</dbReference>
<keyword evidence="14" id="KW-1185">Reference proteome</keyword>
<dbReference type="GO" id="GO:0005886">
    <property type="term" value="C:plasma membrane"/>
    <property type="evidence" value="ECO:0007669"/>
    <property type="project" value="UniProtKB-SubCell"/>
</dbReference>
<comment type="subcellular location">
    <subcellularLocation>
        <location evidence="1">Cell membrane</location>
    </subcellularLocation>
</comment>
<dbReference type="SUPFAM" id="SSF54631">
    <property type="entry name" value="CBS-domain pair"/>
    <property type="match status" value="1"/>
</dbReference>
<dbReference type="InterPro" id="IPR003593">
    <property type="entry name" value="AAA+_ATPase"/>
</dbReference>
<name>A0A8J8B446_9EURY</name>
<evidence type="ECO:0000256" key="10">
    <source>
        <dbReference type="ARBA" id="ARBA00047936"/>
    </source>
</evidence>
<dbReference type="FunFam" id="3.40.50.300:FF:000425">
    <property type="entry name" value="Probable ABC transporter, ATP-binding subunit"/>
    <property type="match status" value="1"/>
</dbReference>
<evidence type="ECO:0000259" key="12">
    <source>
        <dbReference type="PROSITE" id="PS50893"/>
    </source>
</evidence>
<proteinExistence type="inferred from homology"/>
<dbReference type="Proteomes" id="UP000730161">
    <property type="component" value="Unassembled WGS sequence"/>
</dbReference>
<keyword evidence="4" id="KW-0547">Nucleotide-binding</keyword>
<comment type="function">
    <text evidence="11">Part of the ABC transporter complex WtpABC involved in molybdate/tungstate import. Responsible for energy coupling to the transport system.</text>
</comment>
<dbReference type="Pfam" id="PF00005">
    <property type="entry name" value="ABC_tran"/>
    <property type="match status" value="1"/>
</dbReference>
<evidence type="ECO:0000256" key="7">
    <source>
        <dbReference type="ARBA" id="ARBA00038781"/>
    </source>
</evidence>
<keyword evidence="2" id="KW-0813">Transport</keyword>
<dbReference type="InterPro" id="IPR046342">
    <property type="entry name" value="CBS_dom_sf"/>
</dbReference>
<dbReference type="EMBL" id="JWHL01000006">
    <property type="protein sequence ID" value="MBR1368935.1"/>
    <property type="molecule type" value="Genomic_DNA"/>
</dbReference>
<dbReference type="EC" id="7.3.2.6" evidence="8"/>
<evidence type="ECO:0000256" key="11">
    <source>
        <dbReference type="ARBA" id="ARBA00057369"/>
    </source>
</evidence>
<dbReference type="PROSITE" id="PS50893">
    <property type="entry name" value="ABC_TRANSPORTER_2"/>
    <property type="match status" value="1"/>
</dbReference>
<evidence type="ECO:0000256" key="3">
    <source>
        <dbReference type="ARBA" id="ARBA00022505"/>
    </source>
</evidence>
<dbReference type="GO" id="GO:0005524">
    <property type="term" value="F:ATP binding"/>
    <property type="evidence" value="ECO:0007669"/>
    <property type="project" value="UniProtKB-KW"/>
</dbReference>
<dbReference type="GO" id="GO:1901238">
    <property type="term" value="F:ABC-type tungstate transporter activity"/>
    <property type="evidence" value="ECO:0007669"/>
    <property type="project" value="UniProtKB-EC"/>
</dbReference>
<dbReference type="InterPro" id="IPR027417">
    <property type="entry name" value="P-loop_NTPase"/>
</dbReference>
<evidence type="ECO:0000256" key="8">
    <source>
        <dbReference type="ARBA" id="ARBA00039025"/>
    </source>
</evidence>
<dbReference type="OrthoDB" id="10909at2157"/>
<reference evidence="13" key="1">
    <citation type="submission" date="2014-12" db="EMBL/GenBank/DDBJ databases">
        <authorList>
            <person name="Huang H.-H."/>
            <person name="Chen S.-C."/>
            <person name="Lai M.-C."/>
        </authorList>
    </citation>
    <scope>NUCLEOTIDE SEQUENCE</scope>
    <source>
        <strain evidence="13">K1F9705b</strain>
    </source>
</reference>
<evidence type="ECO:0000256" key="2">
    <source>
        <dbReference type="ARBA" id="ARBA00022448"/>
    </source>
</evidence>
<comment type="subunit">
    <text evidence="7">The complex is composed of two ATP-binding proteins (WtpC), two transmembrane proteins (WtpB) and a solute-binding protein (WtpA).</text>
</comment>
<organism evidence="13 14">
    <name type="scientific">Methanocalculus chunghsingensis</name>
    <dbReference type="NCBI Taxonomy" id="156457"/>
    <lineage>
        <taxon>Archaea</taxon>
        <taxon>Methanobacteriati</taxon>
        <taxon>Methanobacteriota</taxon>
        <taxon>Stenosarchaea group</taxon>
        <taxon>Methanomicrobia</taxon>
        <taxon>Methanomicrobiales</taxon>
        <taxon>Methanocalculaceae</taxon>
        <taxon>Methanocalculus</taxon>
    </lineage>
</organism>
<evidence type="ECO:0000256" key="4">
    <source>
        <dbReference type="ARBA" id="ARBA00022741"/>
    </source>
</evidence>
<sequence length="375" mass="40921">MDQGRPFERIDTITIRGITKRFGETVAVDDVSLEVQGGELLILIGGSGSGKTTTLRMINRLIDPDQGSISINGTAITSIDEIILRKNIGYVIQQIGLFPHMTVRENIGLVPKIEGWSHDRIEERVKELLTLVHLPPEIFMDRYPKELSGGQQQRIGLARALVMDPPLLLMDEPFGALDPLLRRQLQDEFIGIKEDIGRTIVFVTHDINEAFRLGDRIAIMHEGRIVQVGTARDLILSPADPMVAGLVGSDHLYRHLENLTVQDIMRPVSRVCLLQASTSISSAIVLMTDGGEEVAVISDGSSLSGVVWISDLLRGGRLSGTVGSYARSPPILRPDGTALSAISGMKADGDSIALVMNGEELLGIFTPDEVLRRLV</sequence>
<dbReference type="Gene3D" id="3.10.580.10">
    <property type="entry name" value="CBS-domain"/>
    <property type="match status" value="1"/>
</dbReference>